<evidence type="ECO:0000256" key="9">
    <source>
        <dbReference type="SAM" id="SignalP"/>
    </source>
</evidence>
<dbReference type="EMBL" id="AB823953">
    <property type="protein sequence ID" value="BAQ19181.1"/>
    <property type="molecule type" value="Genomic_DNA"/>
</dbReference>
<keyword evidence="5 8" id="KW-0339">Growth factor</keyword>
<evidence type="ECO:0000256" key="7">
    <source>
        <dbReference type="ARBA" id="ARBA00023180"/>
    </source>
</evidence>
<evidence type="ECO:0000259" key="10">
    <source>
        <dbReference type="PROSITE" id="PS51362"/>
    </source>
</evidence>
<dbReference type="AlphaFoldDB" id="A0A0B6VLI1"/>
<dbReference type="CDD" id="cd13761">
    <property type="entry name" value="TGF_beta_BMP5_like"/>
    <property type="match status" value="1"/>
</dbReference>
<evidence type="ECO:0000256" key="5">
    <source>
        <dbReference type="ARBA" id="ARBA00023030"/>
    </source>
</evidence>
<dbReference type="SMART" id="SM00204">
    <property type="entry name" value="TGFB"/>
    <property type="match status" value="1"/>
</dbReference>
<dbReference type="GO" id="GO:0008083">
    <property type="term" value="F:growth factor activity"/>
    <property type="evidence" value="ECO:0007669"/>
    <property type="project" value="UniProtKB-KW"/>
</dbReference>
<dbReference type="KEGG" id="hmg:100199377"/>
<feature type="signal peptide" evidence="9">
    <location>
        <begin position="1"/>
        <end position="21"/>
    </location>
</feature>
<keyword evidence="7" id="KW-0325">Glycoprotein</keyword>
<dbReference type="InterPro" id="IPR029034">
    <property type="entry name" value="Cystine-knot_cytokine"/>
</dbReference>
<proteinExistence type="inferred from homology"/>
<dbReference type="PROSITE" id="PS51362">
    <property type="entry name" value="TGF_BETA_2"/>
    <property type="match status" value="1"/>
</dbReference>
<evidence type="ECO:0000256" key="3">
    <source>
        <dbReference type="ARBA" id="ARBA00022525"/>
    </source>
</evidence>
<dbReference type="SUPFAM" id="SSF57501">
    <property type="entry name" value="Cystine-knot cytokines"/>
    <property type="match status" value="1"/>
</dbReference>
<evidence type="ECO:0000256" key="4">
    <source>
        <dbReference type="ARBA" id="ARBA00022729"/>
    </source>
</evidence>
<feature type="domain" description="TGF-beta family profile" evidence="10">
    <location>
        <begin position="313"/>
        <end position="426"/>
    </location>
</feature>
<protein>
    <submittedName>
        <fullName evidence="11">Bone morphogenetic protein 5-8a</fullName>
    </submittedName>
</protein>
<dbReference type="Gene3D" id="2.60.120.970">
    <property type="match status" value="1"/>
</dbReference>
<dbReference type="Gene3D" id="2.10.90.10">
    <property type="entry name" value="Cystine-knot cytokines"/>
    <property type="match status" value="1"/>
</dbReference>
<dbReference type="GO" id="GO:0005125">
    <property type="term" value="F:cytokine activity"/>
    <property type="evidence" value="ECO:0007669"/>
    <property type="project" value="TreeGrafter"/>
</dbReference>
<evidence type="ECO:0000256" key="8">
    <source>
        <dbReference type="RuleBase" id="RU000354"/>
    </source>
</evidence>
<gene>
    <name evidence="11" type="primary">HmaBmp5-8a</name>
</gene>
<evidence type="ECO:0000256" key="1">
    <source>
        <dbReference type="ARBA" id="ARBA00004613"/>
    </source>
</evidence>
<dbReference type="PANTHER" id="PTHR11848">
    <property type="entry name" value="TGF-BETA FAMILY"/>
    <property type="match status" value="1"/>
</dbReference>
<evidence type="ECO:0000256" key="6">
    <source>
        <dbReference type="ARBA" id="ARBA00023157"/>
    </source>
</evidence>
<dbReference type="GeneID" id="100199377"/>
<sequence length="426" mass="48436">MKKTVLFVLVSLISSTSFLNGIPTKERNVIQNTLLDLFGKHNRPRHNLFSDVGKIVTSATKYMLNLYQYSLGSELQNINNPTINLKNISKKVNFADTVVSLLNNGYVPRPNTTDESGEMYFDVSSNYDIEKIIETNLQIFLDVTYKTVPLNKFRLEVFKIVVPKKKYILLDSKIIMTSVSQWHEFNVLEALLSWVKYSETNNGILIVCKSLQQEAILVENCGVVGFKGSKDYQPFLVSFYQSSKNEEFFALKAPDFDSTSRVAQHQYFLDNKFKTSTSARLPKRFTRGIEDNDFLKAAATLAEKNNFVQSKLISKRSKNNKISDCGKHLLYVSFKDIGWSDWIIAPDGYITSYCEGDCSFPLESNLNATNHAILQALVHTIFPKKIPKPCCAPNKLNAMSILFFDDRNNVVMQEIPNMIVHQCGCQ</sequence>
<comment type="similarity">
    <text evidence="2 8">Belongs to the TGF-beta family.</text>
</comment>
<name>A0A0B6VLI1_HYDVU</name>
<keyword evidence="3" id="KW-0964">Secreted</keyword>
<dbReference type="Pfam" id="PF00019">
    <property type="entry name" value="TGF_beta"/>
    <property type="match status" value="1"/>
</dbReference>
<reference evidence="11" key="1">
    <citation type="submission" date="2013-06" db="EMBL/GenBank/DDBJ databases">
        <title>Nodal signalling determines biradial asymmetry in Hydra.</title>
        <authorList>
            <person name="Watanabe H."/>
            <person name="Schmidt H."/>
            <person name="Kuhn A."/>
            <person name="Oezbek S."/>
            <person name="Hobmayer B."/>
            <person name="Holstein T.W."/>
        </authorList>
    </citation>
    <scope>NUCLEOTIDE SEQUENCE</scope>
</reference>
<dbReference type="GO" id="GO:0005615">
    <property type="term" value="C:extracellular space"/>
    <property type="evidence" value="ECO:0007669"/>
    <property type="project" value="TreeGrafter"/>
</dbReference>
<keyword evidence="6" id="KW-1015">Disulfide bond</keyword>
<dbReference type="InterPro" id="IPR015615">
    <property type="entry name" value="TGF-beta-rel"/>
</dbReference>
<organism evidence="11">
    <name type="scientific">Hydra vulgaris</name>
    <name type="common">Hydra</name>
    <name type="synonym">Hydra attenuata</name>
    <dbReference type="NCBI Taxonomy" id="6087"/>
    <lineage>
        <taxon>Eukaryota</taxon>
        <taxon>Metazoa</taxon>
        <taxon>Cnidaria</taxon>
        <taxon>Hydrozoa</taxon>
        <taxon>Hydroidolina</taxon>
        <taxon>Anthoathecata</taxon>
        <taxon>Aplanulata</taxon>
        <taxon>Hydridae</taxon>
        <taxon>Hydra</taxon>
    </lineage>
</organism>
<evidence type="ECO:0000256" key="2">
    <source>
        <dbReference type="ARBA" id="ARBA00006656"/>
    </source>
</evidence>
<keyword evidence="4 9" id="KW-0732">Signal</keyword>
<dbReference type="PROSITE" id="PS00250">
    <property type="entry name" value="TGF_BETA_1"/>
    <property type="match status" value="1"/>
</dbReference>
<feature type="chain" id="PRO_5044541075" evidence="9">
    <location>
        <begin position="22"/>
        <end position="426"/>
    </location>
</feature>
<dbReference type="InterPro" id="IPR001839">
    <property type="entry name" value="TGF-b_C"/>
</dbReference>
<evidence type="ECO:0000313" key="11">
    <source>
        <dbReference type="EMBL" id="BAQ19181.1"/>
    </source>
</evidence>
<dbReference type="OrthoDB" id="5987191at2759"/>
<dbReference type="Pfam" id="PF00688">
    <property type="entry name" value="TGFb_propeptide"/>
    <property type="match status" value="1"/>
</dbReference>
<feature type="non-terminal residue" evidence="11">
    <location>
        <position position="1"/>
    </location>
</feature>
<accession>A0A0B6VLI1</accession>
<comment type="subcellular location">
    <subcellularLocation>
        <location evidence="1">Secreted</location>
    </subcellularLocation>
</comment>
<dbReference type="PANTHER" id="PTHR11848:SF310">
    <property type="entry name" value="PROTEIN 60A-RELATED"/>
    <property type="match status" value="1"/>
</dbReference>
<dbReference type="InterPro" id="IPR001111">
    <property type="entry name" value="TGF-b_propeptide"/>
</dbReference>
<dbReference type="FunFam" id="2.10.90.10:FF:000001">
    <property type="entry name" value="Bone morphogenetic protein 4"/>
    <property type="match status" value="1"/>
</dbReference>
<dbReference type="InterPro" id="IPR017948">
    <property type="entry name" value="TGFb_CS"/>
</dbReference>